<keyword evidence="1" id="KW-0732">Signal</keyword>
<comment type="caution">
    <text evidence="2">The sequence shown here is derived from an EMBL/GenBank/DDBJ whole genome shotgun (WGS) entry which is preliminary data.</text>
</comment>
<sequence>MISKKAFLTALLYSAPLFVFSQNTFTNTGTNVGIGTTTPAERLEIVTNGSSNLQLSNSGNVFGAVELLNSAWQAHMWEE</sequence>
<dbReference type="RefSeq" id="WP_146307983.1">
    <property type="nucleotide sequence ID" value="NZ_VOHS01000055.1"/>
</dbReference>
<gene>
    <name evidence="2" type="ORF">FEF09_27005</name>
</gene>
<evidence type="ECO:0000313" key="2">
    <source>
        <dbReference type="EMBL" id="TWV93617.1"/>
    </source>
</evidence>
<reference evidence="2 3" key="1">
    <citation type="submission" date="2019-08" db="EMBL/GenBank/DDBJ databases">
        <title>Whole genome sequencing of chitin degrading bacteria Chitinophaga pinensis YS16.</title>
        <authorList>
            <person name="Singh R.P."/>
            <person name="Manchanda G."/>
            <person name="Maurya I.K."/>
            <person name="Joshi N.K."/>
            <person name="Srivastava A.K."/>
        </authorList>
    </citation>
    <scope>NUCLEOTIDE SEQUENCE [LARGE SCALE GENOMIC DNA]</scope>
    <source>
        <strain evidence="2 3">YS-16</strain>
    </source>
</reference>
<organism evidence="2 3">
    <name type="scientific">Chitinophaga pinensis</name>
    <dbReference type="NCBI Taxonomy" id="79329"/>
    <lineage>
        <taxon>Bacteria</taxon>
        <taxon>Pseudomonadati</taxon>
        <taxon>Bacteroidota</taxon>
        <taxon>Chitinophagia</taxon>
        <taxon>Chitinophagales</taxon>
        <taxon>Chitinophagaceae</taxon>
        <taxon>Chitinophaga</taxon>
    </lineage>
</organism>
<accession>A0A5C6LM12</accession>
<name>A0A5C6LM12_9BACT</name>
<evidence type="ECO:0000313" key="3">
    <source>
        <dbReference type="Proteomes" id="UP000318815"/>
    </source>
</evidence>
<keyword evidence="3" id="KW-1185">Reference proteome</keyword>
<feature type="chain" id="PRO_5022932543" evidence="1">
    <location>
        <begin position="22"/>
        <end position="79"/>
    </location>
</feature>
<protein>
    <submittedName>
        <fullName evidence="2">Uncharacterized protein</fullName>
    </submittedName>
</protein>
<evidence type="ECO:0000256" key="1">
    <source>
        <dbReference type="SAM" id="SignalP"/>
    </source>
</evidence>
<feature type="signal peptide" evidence="1">
    <location>
        <begin position="1"/>
        <end position="21"/>
    </location>
</feature>
<proteinExistence type="predicted"/>
<dbReference type="AlphaFoldDB" id="A0A5C6LM12"/>
<dbReference type="EMBL" id="VOHS01000055">
    <property type="protein sequence ID" value="TWV93617.1"/>
    <property type="molecule type" value="Genomic_DNA"/>
</dbReference>
<dbReference type="Proteomes" id="UP000318815">
    <property type="component" value="Unassembled WGS sequence"/>
</dbReference>